<dbReference type="GO" id="GO:0008218">
    <property type="term" value="P:bioluminescence"/>
    <property type="evidence" value="ECO:0007669"/>
    <property type="project" value="UniProtKB-KW"/>
</dbReference>
<dbReference type="GeneID" id="16572723"/>
<dbReference type="Proteomes" id="UP000266720">
    <property type="component" value="Chromosome"/>
</dbReference>
<evidence type="ECO:0000256" key="5">
    <source>
        <dbReference type="ARBA" id="ARBA00022857"/>
    </source>
</evidence>
<keyword evidence="5" id="KW-0521">NADP</keyword>
<dbReference type="AlphaFoldDB" id="A0A3G1A7K9"/>
<dbReference type="KEGG" id="tcb:TCARB_1155"/>
<name>A0A3G1A7K9_9CREN</name>
<dbReference type="GO" id="GO:0003995">
    <property type="term" value="F:acyl-CoA dehydrogenase activity"/>
    <property type="evidence" value="ECO:0007669"/>
    <property type="project" value="InterPro"/>
</dbReference>
<dbReference type="InterPro" id="IPR016161">
    <property type="entry name" value="Ald_DH/histidinol_DH"/>
</dbReference>
<evidence type="ECO:0000313" key="8">
    <source>
        <dbReference type="EMBL" id="AJB42203.1"/>
    </source>
</evidence>
<dbReference type="RefSeq" id="WP_148681924.1">
    <property type="nucleotide sequence ID" value="NZ_CP007493.1"/>
</dbReference>
<comment type="function">
    <text evidence="1">LuxC is the fatty acid reductase enzyme responsible for synthesis of the aldehyde substrate for the luminescent reaction catalyzed by luciferase.</text>
</comment>
<evidence type="ECO:0000256" key="1">
    <source>
        <dbReference type="ARBA" id="ARBA00003277"/>
    </source>
</evidence>
<dbReference type="UniPathway" id="UPA00569"/>
<comment type="pathway">
    <text evidence="2">Lipid metabolism; fatty acid reduction for biolumincescence.</text>
</comment>
<evidence type="ECO:0000256" key="7">
    <source>
        <dbReference type="ARBA" id="ARBA00049412"/>
    </source>
</evidence>
<accession>A0A3G1A7K9</accession>
<dbReference type="InterPro" id="IPR008670">
    <property type="entry name" value="CoA_reduct_LuxC"/>
</dbReference>
<dbReference type="InterPro" id="IPR016162">
    <property type="entry name" value="Ald_DH_N"/>
</dbReference>
<dbReference type="Pfam" id="PF05893">
    <property type="entry name" value="LuxC"/>
    <property type="match status" value="1"/>
</dbReference>
<keyword evidence="6" id="KW-0455">Luminescence</keyword>
<organism evidence="8 9">
    <name type="scientific">Thermofilum adornatum 1505</name>
    <dbReference type="NCBI Taxonomy" id="697581"/>
    <lineage>
        <taxon>Archaea</taxon>
        <taxon>Thermoproteota</taxon>
        <taxon>Thermoprotei</taxon>
        <taxon>Thermofilales</taxon>
        <taxon>Thermofilaceae</taxon>
        <taxon>Thermofilum</taxon>
    </lineage>
</organism>
<comment type="catalytic activity">
    <reaction evidence="7">
        <text>a long-chain fatty aldehyde + NADP(+) + CoA = a long-chain fatty acyl-CoA + NADPH + H(+)</text>
        <dbReference type="Rhea" id="RHEA:15437"/>
        <dbReference type="ChEBI" id="CHEBI:15378"/>
        <dbReference type="ChEBI" id="CHEBI:17176"/>
        <dbReference type="ChEBI" id="CHEBI:57287"/>
        <dbReference type="ChEBI" id="CHEBI:57783"/>
        <dbReference type="ChEBI" id="CHEBI:58349"/>
        <dbReference type="ChEBI" id="CHEBI:83139"/>
        <dbReference type="EC" id="1.2.1.50"/>
    </reaction>
</comment>
<dbReference type="SUPFAM" id="SSF53720">
    <property type="entry name" value="ALDH-like"/>
    <property type="match status" value="1"/>
</dbReference>
<evidence type="ECO:0000256" key="3">
    <source>
        <dbReference type="ARBA" id="ARBA00010915"/>
    </source>
</evidence>
<proteinExistence type="inferred from homology"/>
<evidence type="ECO:0000256" key="6">
    <source>
        <dbReference type="ARBA" id="ARBA00023223"/>
    </source>
</evidence>
<protein>
    <recommendedName>
        <fullName evidence="4">long-chain-fatty-acyl-CoA reductase</fullName>
        <ecNumber evidence="4">1.2.1.50</ecNumber>
    </recommendedName>
</protein>
<gene>
    <name evidence="8" type="ORF">TCARB_1155</name>
</gene>
<reference evidence="9" key="1">
    <citation type="book" date="2010" name="EXTREMOPHILES" publisher="0:0-0">
        <title>Complete genome sequences of ten hyperthermophilic archaea reveal their metabolic capabilities and possible ecological roles.</title>
        <editorList>
            <person name="?"/>
        </editorList>
        <authorList>
            <person name="Ravin N.V."/>
            <person name="Mardanov A.V."/>
            <person name="Bonch-Osmolovskaya E.A."/>
            <person name="Skryabin K.G."/>
        </authorList>
    </citation>
    <scope>NUCLEOTIDE SEQUENCE [LARGE SCALE GENOMIC DNA]</scope>
    <source>
        <strain evidence="9">1505</strain>
    </source>
</reference>
<evidence type="ECO:0000256" key="4">
    <source>
        <dbReference type="ARBA" id="ARBA00013020"/>
    </source>
</evidence>
<dbReference type="EMBL" id="CP007493">
    <property type="protein sequence ID" value="AJB42203.1"/>
    <property type="molecule type" value="Genomic_DNA"/>
</dbReference>
<dbReference type="Gene3D" id="3.40.605.10">
    <property type="entry name" value="Aldehyde Dehydrogenase, Chain A, domain 1"/>
    <property type="match status" value="1"/>
</dbReference>
<evidence type="ECO:0000313" key="9">
    <source>
        <dbReference type="Proteomes" id="UP000266720"/>
    </source>
</evidence>
<dbReference type="STRING" id="697581.TCARB_1155"/>
<comment type="similarity">
    <text evidence="3">Belongs to the LuxC family.</text>
</comment>
<dbReference type="EC" id="1.2.1.50" evidence="4"/>
<sequence length="479" mass="53613">MQSEVFPLHPLIQNEAVEEINLNGNKIYEPRTDWLLSFLKEARGLQQELSSTPLSKRLGVLEHLREIWLEKLEHGRLDTLKRELAKSTGYSETLIGLELEFVGEVLSQDNLRRLLNVSLVGGSRSLEEPVELAPGEYVRNLPAGPVLIIGSGNSVVPPLIPGTISLATGNFTILRPSLTNFKAVREVFQPLQDIPSDEPVRRALLVAYFTHESRNLKTLLEKAPLGVVNYWGGEPGRTVIVRTISSNPNRPRLVVNGPMTGFSIIDAEKATDETAEKLALEMVLYDQQLCSSPTQAAFIGTRQELQFFAEKLASSLDRIGREYPIKMESLPYQLFVLRRSLELAGAKVIASQDPSNPWTIVLSEEKSLLTTLPRGSLLPLYARRRFLEIIRVSSIKEALSLVSELPSNPAYEGVDRVQTLSIAVSIEKLQEIMQNIYRTGVYRVVPLGESYLRTPSEPYDGTFIPSAFTYTSYIRVRDQ</sequence>
<evidence type="ECO:0000256" key="2">
    <source>
        <dbReference type="ARBA" id="ARBA00004908"/>
    </source>
</evidence>